<evidence type="ECO:0000313" key="2">
    <source>
        <dbReference type="EMBL" id="BAB31488.1"/>
    </source>
</evidence>
<accession>Q9D2S2</accession>
<reference evidence="2" key="3">
    <citation type="journal article" date="2000" name="Genome Res.">
        <title>RIKEN integrated sequence analysis (RISA) system--384-format sequencing pipeline with 384 multicapillary sequencer.</title>
        <authorList>
            <person name="Shibata K."/>
            <person name="Itoh M."/>
            <person name="Aizawa K."/>
            <person name="Nagaoka S."/>
            <person name="Sasaki N."/>
            <person name="Carninci P."/>
            <person name="Konno H."/>
            <person name="Akiyama J."/>
            <person name="Nishi K."/>
            <person name="Kitsunai T."/>
            <person name="Tashiro H."/>
            <person name="Itoh M."/>
            <person name="Sumi N."/>
            <person name="Ishii Y."/>
            <person name="Nakamura S."/>
            <person name="Hazama M."/>
            <person name="Nishine T."/>
            <person name="Harada A."/>
            <person name="Yamamoto R."/>
            <person name="Matsumoto H."/>
            <person name="Sakaguchi S."/>
            <person name="Ikegami T."/>
            <person name="Kashiwagi K."/>
            <person name="Fujiwake S."/>
            <person name="Inoue K."/>
            <person name="Togawa Y."/>
            <person name="Izawa M."/>
            <person name="Ohara E."/>
            <person name="Watahiki M."/>
            <person name="Yoneda Y."/>
            <person name="Ishikawa T."/>
            <person name="Ozawa K."/>
            <person name="Tanaka T."/>
            <person name="Matsuura S."/>
            <person name="Kawai J."/>
            <person name="Okazaki Y."/>
            <person name="Muramatsu M."/>
            <person name="Inoue Y."/>
            <person name="Kira A."/>
            <person name="Hayashizaki Y."/>
        </authorList>
    </citation>
    <scope>NUCLEOTIDE SEQUENCE</scope>
    <source>
        <strain evidence="2">C57BL/6J</strain>
        <tissue evidence="2">Testis</tissue>
    </source>
</reference>
<reference evidence="2" key="6">
    <citation type="journal article" date="2002" name="Nature">
        <title>Analysis of the mouse transcriptome based on functional annotation of 60,770 full-length cDNAs.</title>
        <authorList>
            <consortium name="The FANTOM Consortium and the RIKEN Genome Exploration Research Group Phase I and II Team"/>
        </authorList>
    </citation>
    <scope>NUCLEOTIDE SEQUENCE</scope>
    <source>
        <strain evidence="2">C57BL/6J</strain>
        <tissue evidence="2">Testis</tissue>
    </source>
</reference>
<reference evidence="2" key="1">
    <citation type="journal article" date="1999" name="Methods Enzymol.">
        <title>High-efficiency full-length cDNA cloning.</title>
        <authorList>
            <person name="Carninci P."/>
            <person name="Hayashizaki Y."/>
        </authorList>
    </citation>
    <scope>NUCLEOTIDE SEQUENCE</scope>
    <source>
        <strain evidence="2">C57BL/6J</strain>
        <tissue evidence="2">Testis</tissue>
    </source>
</reference>
<reference evidence="2" key="2">
    <citation type="journal article" date="2000" name="Genome Res.">
        <title>Normalization and subtraction of cap-trapper-selected cDNAs to prepare full-length cDNA libraries for rapid discovery of new genes.</title>
        <authorList>
            <person name="Carninci P."/>
            <person name="Shibata Y."/>
            <person name="Hayatsu N."/>
            <person name="Sugahara Y."/>
            <person name="Shibata K."/>
            <person name="Itoh M."/>
            <person name="Konno H."/>
            <person name="Okazaki Y."/>
            <person name="Muramatsu M."/>
            <person name="Hayashizaki Y."/>
        </authorList>
    </citation>
    <scope>NUCLEOTIDE SEQUENCE</scope>
    <source>
        <strain evidence="2">C57BL/6J</strain>
        <tissue evidence="2">Testis</tissue>
    </source>
</reference>
<dbReference type="MGI" id="MGI:1925886">
    <property type="gene designation" value="1700104B16Rik"/>
</dbReference>
<feature type="transmembrane region" description="Helical" evidence="1">
    <location>
        <begin position="49"/>
        <end position="71"/>
    </location>
</feature>
<dbReference type="AGR" id="MGI:1925886"/>
<reference evidence="2" key="4">
    <citation type="submission" date="2000-08" db="EMBL/GenBank/DDBJ databases">
        <authorList>
            <person name="Adachi J."/>
            <person name="Aizawa K."/>
            <person name="Akahira S."/>
            <person name="Akimura T."/>
            <person name="Arai A."/>
            <person name="Aono H."/>
            <person name="Arakawa T."/>
            <person name="Bono H."/>
            <person name="Carninci P."/>
            <person name="Fukuda S."/>
            <person name="Fukunishi Y."/>
            <person name="Furuno M."/>
            <person name="Hanagaki T."/>
            <person name="Hara A."/>
            <person name="Hayatsu N."/>
            <person name="Hiramoto K."/>
            <person name="Hiraoka T."/>
            <person name="Hori F."/>
            <person name="Imotani K."/>
            <person name="Ishii Y."/>
            <person name="Itoh M."/>
            <person name="Izawa M."/>
            <person name="Kasukawa T."/>
            <person name="Kato H."/>
            <person name="Kawai J."/>
            <person name="Kojima Y."/>
            <person name="Konno H."/>
            <person name="Kouda M."/>
            <person name="Koya S."/>
            <person name="Kurihara C."/>
            <person name="Matsuyama T."/>
            <person name="Miyazaki A."/>
            <person name="Nishi K."/>
            <person name="Nomura K."/>
            <person name="Numazaki R."/>
            <person name="Ohno M."/>
            <person name="Okazaki Y."/>
            <person name="Okido T."/>
            <person name="Owa C."/>
            <person name="Saito H."/>
            <person name="Saito R."/>
            <person name="Sakai C."/>
            <person name="Sakai K."/>
            <person name="Sano H."/>
            <person name="Sasaki D."/>
            <person name="Shibata K."/>
            <person name="Shibata Y."/>
            <person name="Shinagawa A."/>
            <person name="Shiraki T."/>
            <person name="Sogabe Y."/>
            <person name="Suzuki H."/>
            <person name="Tagami M."/>
            <person name="Tagawa A."/>
            <person name="Takahashi F."/>
            <person name="Tanaka T."/>
            <person name="Tejima Y."/>
            <person name="Toya T."/>
            <person name="Yamamura T."/>
            <person name="Yasunishi A."/>
            <person name="Yoshida K."/>
            <person name="Yoshino M."/>
            <person name="Muramatsu M."/>
            <person name="Hayashizaki Y."/>
        </authorList>
    </citation>
    <scope>NUCLEOTIDE SEQUENCE</scope>
    <source>
        <strain evidence="2">C57BL/6J</strain>
        <tissue evidence="2">Testis</tissue>
    </source>
</reference>
<dbReference type="EMBL" id="AK018937">
    <property type="protein sequence ID" value="BAB31488.1"/>
    <property type="molecule type" value="mRNA"/>
</dbReference>
<protein>
    <submittedName>
        <fullName evidence="2">Uncharacterized protein</fullName>
    </submittedName>
</protein>
<reference evidence="2" key="7">
    <citation type="journal article" date="2005" name="Science">
        <title>The Transcriptional Landscape of the Mammalian Genome.</title>
        <authorList>
            <consortium name="The FANTOM Consortium"/>
            <consortium name="Riken Genome Exploration Research Group and Genome Science Group (Genome Network Project Core Group)"/>
        </authorList>
    </citation>
    <scope>NUCLEOTIDE SEQUENCE</scope>
    <source>
        <strain evidence="2">C57BL/6J</strain>
        <tissue evidence="2">Testis</tissue>
    </source>
</reference>
<evidence type="ECO:0000313" key="3">
    <source>
        <dbReference type="MGI" id="MGI:1925886"/>
    </source>
</evidence>
<organism evidence="2">
    <name type="scientific">Mus musculus</name>
    <name type="common">Mouse</name>
    <dbReference type="NCBI Taxonomy" id="10090"/>
    <lineage>
        <taxon>Eukaryota</taxon>
        <taxon>Metazoa</taxon>
        <taxon>Chordata</taxon>
        <taxon>Craniata</taxon>
        <taxon>Vertebrata</taxon>
        <taxon>Euteleostomi</taxon>
        <taxon>Mammalia</taxon>
        <taxon>Eutheria</taxon>
        <taxon>Euarchontoglires</taxon>
        <taxon>Glires</taxon>
        <taxon>Rodentia</taxon>
        <taxon>Myomorpha</taxon>
        <taxon>Muroidea</taxon>
        <taxon>Muridae</taxon>
        <taxon>Murinae</taxon>
        <taxon>Mus</taxon>
        <taxon>Mus</taxon>
    </lineage>
</organism>
<reference evidence="2" key="8">
    <citation type="journal article" date="2005" name="Science">
        <title>Antisense Transcription in the Mammalian Transcriptome.</title>
        <authorList>
            <consortium name="RIKEN Genome Exploration Research Group and Genome Science Group (Genome Network Project Core Group) and the FANTOM Consortium"/>
        </authorList>
    </citation>
    <scope>NUCLEOTIDE SEQUENCE</scope>
    <source>
        <strain evidence="2">C57BL/6J</strain>
        <tissue evidence="2">Testis</tissue>
    </source>
</reference>
<keyword evidence="1" id="KW-1133">Transmembrane helix</keyword>
<reference evidence="2" key="5">
    <citation type="journal article" date="2001" name="Nature">
        <title>Functional annotation of a full-length mouse cDNA collection.</title>
        <authorList>
            <consortium name="The RIKEN Genome Exploration Research Group Phase II Team and the FANTOM Consortium"/>
        </authorList>
    </citation>
    <scope>NUCLEOTIDE SEQUENCE</scope>
    <source>
        <strain evidence="2">C57BL/6J</strain>
        <tissue evidence="2">Testis</tissue>
    </source>
</reference>
<keyword evidence="1" id="KW-0812">Transmembrane</keyword>
<name>Q9D2S2_MOUSE</name>
<evidence type="ECO:0000256" key="1">
    <source>
        <dbReference type="SAM" id="Phobius"/>
    </source>
</evidence>
<gene>
    <name evidence="3" type="primary">1700104B16Rik</name>
</gene>
<sequence>MSAQGASPAASRLPQSLQALIHFKACSPVPWPFPPAHRLLILLVHSSPLLLLLFSISFPYFLSVAIFPFLVDSPGKAQSATHGQSTTFSLCPGLSRSLWLFSLSCLQ</sequence>
<proteinExistence type="evidence at transcript level"/>
<dbReference type="OrthoDB" id="10558154at2759"/>
<dbReference type="AlphaFoldDB" id="Q9D2S2"/>
<keyword evidence="1" id="KW-0472">Membrane</keyword>